<feature type="transmembrane region" description="Helical" evidence="1">
    <location>
        <begin position="6"/>
        <end position="32"/>
    </location>
</feature>
<sequence>MIWINLILVAGVLAVLLLNSIVIVPTFHVGLVRRFKKLTGKQLGAGLGFVLPFIEDVLFESAGKEPTTIELKELLLELTVVSKDDQKIVVGGKLFFRMDPNFVSTFVMLGKGVLGGAINAIESDVRAIAGTQVGDSFVEEHQAIQDLINSVLRLRVPPHQEPEKFGVTLDDVKPENRLKFYRDHVKGIKSILKKEKKHPKDISTVERRFGIDVETFELTKVVFSEEIMKAREQQKKAVLEMKAAEERKREKIKIYGELRAKGVPVREAINLVETITGAAERKIISVEGGSSPIAEAAAIIAGGGKK</sequence>
<proteinExistence type="predicted"/>
<keyword evidence="1" id="KW-0812">Transmembrane</keyword>
<reference evidence="4" key="1">
    <citation type="submission" date="2017-09" db="EMBL/GenBank/DDBJ databases">
        <title>Depth-based differentiation of microbial function through sediment-hosted aquifers and enrichment of novel symbionts in the deep terrestrial subsurface.</title>
        <authorList>
            <person name="Probst A.J."/>
            <person name="Ladd B."/>
            <person name="Jarett J.K."/>
            <person name="Geller-Mcgrath D.E."/>
            <person name="Sieber C.M.K."/>
            <person name="Emerson J.B."/>
            <person name="Anantharaman K."/>
            <person name="Thomas B.C."/>
            <person name="Malmstrom R."/>
            <person name="Stieglmeier M."/>
            <person name="Klingl A."/>
            <person name="Woyke T."/>
            <person name="Ryan C.M."/>
            <person name="Banfield J.F."/>
        </authorList>
    </citation>
    <scope>NUCLEOTIDE SEQUENCE [LARGE SCALE GENOMIC DNA]</scope>
</reference>
<dbReference type="Pfam" id="PF01145">
    <property type="entry name" value="Band_7"/>
    <property type="match status" value="1"/>
</dbReference>
<evidence type="ECO:0000259" key="2">
    <source>
        <dbReference type="Pfam" id="PF01145"/>
    </source>
</evidence>
<dbReference type="InterPro" id="IPR001107">
    <property type="entry name" value="Band_7"/>
</dbReference>
<feature type="domain" description="Band 7" evidence="2">
    <location>
        <begin position="23"/>
        <end position="249"/>
    </location>
</feature>
<evidence type="ECO:0000256" key="1">
    <source>
        <dbReference type="SAM" id="Phobius"/>
    </source>
</evidence>
<gene>
    <name evidence="3" type="ORF">COS59_02045</name>
</gene>
<accession>A0A2M7B7D8</accession>
<evidence type="ECO:0000313" key="3">
    <source>
        <dbReference type="EMBL" id="PIU99015.1"/>
    </source>
</evidence>
<evidence type="ECO:0000313" key="4">
    <source>
        <dbReference type="Proteomes" id="UP000230131"/>
    </source>
</evidence>
<comment type="caution">
    <text evidence="3">The sequence shown here is derived from an EMBL/GenBank/DDBJ whole genome shotgun (WGS) entry which is preliminary data.</text>
</comment>
<keyword evidence="1" id="KW-1133">Transmembrane helix</keyword>
<organism evidence="3 4">
    <name type="scientific">Candidatus Wolfebacteria bacterium CG03_land_8_20_14_0_80_36_15</name>
    <dbReference type="NCBI Taxonomy" id="1975067"/>
    <lineage>
        <taxon>Bacteria</taxon>
        <taxon>Candidatus Wolfeibacteriota</taxon>
    </lineage>
</organism>
<protein>
    <recommendedName>
        <fullName evidence="2">Band 7 domain-containing protein</fullName>
    </recommendedName>
</protein>
<keyword evidence="1" id="KW-0472">Membrane</keyword>
<name>A0A2M7B7D8_9BACT</name>
<dbReference type="AlphaFoldDB" id="A0A2M7B7D8"/>
<dbReference type="Proteomes" id="UP000230131">
    <property type="component" value="Unassembled WGS sequence"/>
</dbReference>
<dbReference type="EMBL" id="PEVH01000062">
    <property type="protein sequence ID" value="PIU99015.1"/>
    <property type="molecule type" value="Genomic_DNA"/>
</dbReference>